<dbReference type="KEGG" id="dte:Dester_1111"/>
<dbReference type="InterPro" id="IPR004393">
    <property type="entry name" value="NadC"/>
</dbReference>
<dbReference type="InterPro" id="IPR027277">
    <property type="entry name" value="NadC/ModD"/>
</dbReference>
<dbReference type="GO" id="GO:0005737">
    <property type="term" value="C:cytoplasm"/>
    <property type="evidence" value="ECO:0007669"/>
    <property type="project" value="TreeGrafter"/>
</dbReference>
<dbReference type="InterPro" id="IPR037128">
    <property type="entry name" value="Quinolinate_PRibosylTase_N_sf"/>
</dbReference>
<dbReference type="GO" id="GO:0004514">
    <property type="term" value="F:nicotinate-nucleotide diphosphorylase (carboxylating) activity"/>
    <property type="evidence" value="ECO:0007669"/>
    <property type="project" value="UniProtKB-EC"/>
</dbReference>
<dbReference type="PANTHER" id="PTHR32179">
    <property type="entry name" value="NICOTINATE-NUCLEOTIDE PYROPHOSPHORYLASE [CARBOXYLATING]"/>
    <property type="match status" value="1"/>
</dbReference>
<dbReference type="PIRSF" id="PIRSF006250">
    <property type="entry name" value="NadC_ModD"/>
    <property type="match status" value="1"/>
</dbReference>
<feature type="domain" description="Quinolinate phosphoribosyl transferase N-terminal" evidence="14">
    <location>
        <begin position="23"/>
        <end position="106"/>
    </location>
</feature>
<evidence type="ECO:0000256" key="10">
    <source>
        <dbReference type="ARBA" id="ARBA00047445"/>
    </source>
</evidence>
<dbReference type="FunFam" id="3.20.20.70:FF:000030">
    <property type="entry name" value="Nicotinate-nucleotide pyrophosphorylase, carboxylating"/>
    <property type="match status" value="1"/>
</dbReference>
<dbReference type="HOGENOM" id="CLU_039622_0_1_0"/>
<dbReference type="OrthoDB" id="9782546at2"/>
<evidence type="ECO:0000259" key="14">
    <source>
        <dbReference type="Pfam" id="PF02749"/>
    </source>
</evidence>
<comment type="function">
    <text evidence="1">Involved in the catabolism of quinolinic acid (QA).</text>
</comment>
<evidence type="ECO:0000256" key="5">
    <source>
        <dbReference type="ARBA" id="ARBA00011944"/>
    </source>
</evidence>
<dbReference type="Pfam" id="PF01729">
    <property type="entry name" value="QRPTase_C"/>
    <property type="match status" value="1"/>
</dbReference>
<keyword evidence="7 12" id="KW-0328">Glycosyltransferase</keyword>
<dbReference type="InterPro" id="IPR036068">
    <property type="entry name" value="Nicotinate_pribotase-like_C"/>
</dbReference>
<evidence type="ECO:0000256" key="11">
    <source>
        <dbReference type="ARBA" id="ARBA00069173"/>
    </source>
</evidence>
<comment type="subunit">
    <text evidence="4">Hexamer formed by 3 homodimers.</text>
</comment>
<dbReference type="FunFam" id="3.90.1170.20:FF:000001">
    <property type="entry name" value="Nicotinate-nucleotide diphosphorylase (Carboxylating)"/>
    <property type="match status" value="1"/>
</dbReference>
<dbReference type="GO" id="GO:0034213">
    <property type="term" value="P:quinolinate catabolic process"/>
    <property type="evidence" value="ECO:0007669"/>
    <property type="project" value="TreeGrafter"/>
</dbReference>
<evidence type="ECO:0000256" key="2">
    <source>
        <dbReference type="ARBA" id="ARBA00004893"/>
    </source>
</evidence>
<dbReference type="SUPFAM" id="SSF51690">
    <property type="entry name" value="Nicotinate/Quinolinate PRTase C-terminal domain-like"/>
    <property type="match status" value="1"/>
</dbReference>
<feature type="domain" description="Quinolinate phosphoribosyl transferase C-terminal" evidence="13">
    <location>
        <begin position="108"/>
        <end position="278"/>
    </location>
</feature>
<name>F0S069_DESTD</name>
<dbReference type="NCBIfam" id="TIGR00078">
    <property type="entry name" value="nadC"/>
    <property type="match status" value="1"/>
</dbReference>
<dbReference type="InterPro" id="IPR022412">
    <property type="entry name" value="Quinolinate_PRibosylTrfase_N"/>
</dbReference>
<evidence type="ECO:0000256" key="8">
    <source>
        <dbReference type="ARBA" id="ARBA00022679"/>
    </source>
</evidence>
<dbReference type="Proteomes" id="UP000007102">
    <property type="component" value="Chromosome"/>
</dbReference>
<dbReference type="STRING" id="868864.Dester_1111"/>
<keyword evidence="6" id="KW-0662">Pyridine nucleotide biosynthesis</keyword>
<dbReference type="FunCoup" id="F0S069">
    <property type="interactions" value="398"/>
</dbReference>
<dbReference type="Pfam" id="PF02749">
    <property type="entry name" value="QRPTase_N"/>
    <property type="match status" value="1"/>
</dbReference>
<reference evidence="15 16" key="1">
    <citation type="journal article" date="2011" name="Stand. Genomic Sci.">
        <title>Complete genome sequence of the thermophilic sulfur-reducer Desulfurobacterium thermolithotrophum type strain (BSA(T)) from a deep-sea hydrothermal vent.</title>
        <authorList>
            <person name="Goker M."/>
            <person name="Daligault H."/>
            <person name="Mwirichia R."/>
            <person name="Lapidus A."/>
            <person name="Lucas S."/>
            <person name="Deshpande S."/>
            <person name="Pagani I."/>
            <person name="Tapia R."/>
            <person name="Cheng J.F."/>
            <person name="Goodwin L."/>
            <person name="Pitluck S."/>
            <person name="Liolios K."/>
            <person name="Ivanova N."/>
            <person name="Mavromatis K."/>
            <person name="Mikhailova N."/>
            <person name="Pati A."/>
            <person name="Chen A."/>
            <person name="Palaniappan K."/>
            <person name="Han C."/>
            <person name="Land M."/>
            <person name="Hauser L."/>
            <person name="Pan C."/>
            <person name="Brambilla E.M."/>
            <person name="Rohde M."/>
            <person name="Spring S."/>
            <person name="Sikorski J."/>
            <person name="Wirth R."/>
            <person name="Detter J.C."/>
            <person name="Woyke T."/>
            <person name="Bristow J."/>
            <person name="Eisen J.A."/>
            <person name="Markowitz V."/>
            <person name="Hugenholtz P."/>
            <person name="Kyrpides N.C."/>
            <person name="Klenk H.P."/>
        </authorList>
    </citation>
    <scope>NUCLEOTIDE SEQUENCE [LARGE SCALE GENOMIC DNA]</scope>
    <source>
        <strain evidence="16">DSM 11699 / BSA</strain>
    </source>
</reference>
<reference evidence="16" key="2">
    <citation type="submission" date="2011-02" db="EMBL/GenBank/DDBJ databases">
        <title>The complete genome of Desulfurobacterium thermolithotrophum DSM 11699.</title>
        <authorList>
            <consortium name="US DOE Joint Genome Institute (JGI-PGF)"/>
            <person name="Lucas S."/>
            <person name="Copeland A."/>
            <person name="Lapidus A."/>
            <person name="Bruce D."/>
            <person name="Goodwin L."/>
            <person name="Pitluck S."/>
            <person name="Kyrpides N."/>
            <person name="Mavromatis K."/>
            <person name="Pagani I."/>
            <person name="Ivanova N."/>
            <person name="Mikhailova N."/>
            <person name="Daligault H."/>
            <person name="Detter J.C."/>
            <person name="Tapia R."/>
            <person name="Han C."/>
            <person name="Land M."/>
            <person name="Hauser L."/>
            <person name="Markowitz V."/>
            <person name="Cheng J.-F."/>
            <person name="Hugenholtz P."/>
            <person name="Woyke T."/>
            <person name="Wu D."/>
            <person name="Spring S."/>
            <person name="Brambilla E."/>
            <person name="Klenk H.-P."/>
            <person name="Eisen J.A."/>
        </authorList>
    </citation>
    <scope>NUCLEOTIDE SEQUENCE [LARGE SCALE GENOMIC DNA]</scope>
    <source>
        <strain evidence="16">DSM 11699 / BSA</strain>
    </source>
</reference>
<evidence type="ECO:0000313" key="15">
    <source>
        <dbReference type="EMBL" id="ADY73748.1"/>
    </source>
</evidence>
<organism evidence="15 16">
    <name type="scientific">Desulfurobacterium thermolithotrophum (strain DSM 11699 / BSA)</name>
    <dbReference type="NCBI Taxonomy" id="868864"/>
    <lineage>
        <taxon>Bacteria</taxon>
        <taxon>Pseudomonadati</taxon>
        <taxon>Aquificota</taxon>
        <taxon>Aquificia</taxon>
        <taxon>Desulfurobacteriales</taxon>
        <taxon>Desulfurobacteriaceae</taxon>
        <taxon>Desulfurobacterium</taxon>
    </lineage>
</organism>
<accession>F0S069</accession>
<keyword evidence="16" id="KW-1185">Reference proteome</keyword>
<dbReference type="EC" id="2.4.2.19" evidence="5"/>
<evidence type="ECO:0000256" key="1">
    <source>
        <dbReference type="ARBA" id="ARBA00003237"/>
    </source>
</evidence>
<gene>
    <name evidence="15" type="ordered locus">Dester_1111</name>
</gene>
<evidence type="ECO:0000313" key="16">
    <source>
        <dbReference type="Proteomes" id="UP000007102"/>
    </source>
</evidence>
<evidence type="ECO:0000256" key="6">
    <source>
        <dbReference type="ARBA" id="ARBA00022642"/>
    </source>
</evidence>
<evidence type="ECO:0000259" key="13">
    <source>
        <dbReference type="Pfam" id="PF01729"/>
    </source>
</evidence>
<comment type="pathway">
    <text evidence="2">Cofactor biosynthesis; NAD(+) biosynthesis; nicotinate D-ribonucleotide from quinolinate: step 1/1.</text>
</comment>
<comment type="similarity">
    <text evidence="3 12">Belongs to the NadC/ModD family.</text>
</comment>
<dbReference type="InterPro" id="IPR013785">
    <property type="entry name" value="Aldolase_TIM"/>
</dbReference>
<dbReference type="RefSeq" id="WP_013638700.1">
    <property type="nucleotide sequence ID" value="NC_015185.1"/>
</dbReference>
<dbReference type="UniPathway" id="UPA00253">
    <property type="reaction ID" value="UER00331"/>
</dbReference>
<dbReference type="eggNOG" id="COG0157">
    <property type="taxonomic scope" value="Bacteria"/>
</dbReference>
<protein>
    <recommendedName>
        <fullName evidence="11">Probable nicotinate-nucleotide pyrophosphorylase [carboxylating]</fullName>
        <ecNumber evidence="5">2.4.2.19</ecNumber>
    </recommendedName>
    <alternativeName>
        <fullName evidence="9">Quinolinate phosphoribosyltransferase [decarboxylating]</fullName>
    </alternativeName>
</protein>
<dbReference type="PANTHER" id="PTHR32179:SF3">
    <property type="entry name" value="NICOTINATE-NUCLEOTIDE PYROPHOSPHORYLASE [CARBOXYLATING]"/>
    <property type="match status" value="1"/>
</dbReference>
<dbReference type="Gene3D" id="3.20.20.70">
    <property type="entry name" value="Aldolase class I"/>
    <property type="match status" value="1"/>
</dbReference>
<evidence type="ECO:0000256" key="4">
    <source>
        <dbReference type="ARBA" id="ARBA00011218"/>
    </source>
</evidence>
<comment type="catalytic activity">
    <reaction evidence="10">
        <text>nicotinate beta-D-ribonucleotide + CO2 + diphosphate = quinolinate + 5-phospho-alpha-D-ribose 1-diphosphate + 2 H(+)</text>
        <dbReference type="Rhea" id="RHEA:12733"/>
        <dbReference type="ChEBI" id="CHEBI:15378"/>
        <dbReference type="ChEBI" id="CHEBI:16526"/>
        <dbReference type="ChEBI" id="CHEBI:29959"/>
        <dbReference type="ChEBI" id="CHEBI:33019"/>
        <dbReference type="ChEBI" id="CHEBI:57502"/>
        <dbReference type="ChEBI" id="CHEBI:58017"/>
        <dbReference type="EC" id="2.4.2.19"/>
    </reaction>
</comment>
<proteinExistence type="inferred from homology"/>
<dbReference type="InParanoid" id="F0S069"/>
<sequence>MSKLYLQKLILSFLEEDLGTIGDITTASLSDKELRAEIIAKEDFILCGAPFFEEVFRLYDNNVKFEWKKKEGESVFPGEIVGIVLGNIKTLLTCERTALNILQRLSGIATETKKYVDVLKGSKVKLLDTRKTTPGLRYLEKYATRIGGAFNHRLGLYDAVMIKDNHIKPFGSVITAVKSISSSIPVTTKIEVEVENEEQLQEVMEVIELVDIVMLDNWNVEKVEEATLKLKKQKPTIKVEVSGNITIEKLKRLKYKSIDFVSTSKIITGAKWVDISMEVL</sequence>
<dbReference type="AlphaFoldDB" id="F0S069"/>
<dbReference type="CDD" id="cd01572">
    <property type="entry name" value="QPRTase"/>
    <property type="match status" value="1"/>
</dbReference>
<dbReference type="SUPFAM" id="SSF54675">
    <property type="entry name" value="Nicotinate/Quinolinate PRTase N-terminal domain-like"/>
    <property type="match status" value="1"/>
</dbReference>
<dbReference type="InterPro" id="IPR002638">
    <property type="entry name" value="Quinolinate_PRibosylTrfase_C"/>
</dbReference>
<dbReference type="GO" id="GO:0009435">
    <property type="term" value="P:NAD+ biosynthetic process"/>
    <property type="evidence" value="ECO:0007669"/>
    <property type="project" value="UniProtKB-UniPathway"/>
</dbReference>
<keyword evidence="8 12" id="KW-0808">Transferase</keyword>
<dbReference type="EMBL" id="CP002543">
    <property type="protein sequence ID" value="ADY73748.1"/>
    <property type="molecule type" value="Genomic_DNA"/>
</dbReference>
<evidence type="ECO:0000256" key="7">
    <source>
        <dbReference type="ARBA" id="ARBA00022676"/>
    </source>
</evidence>
<dbReference type="Gene3D" id="3.90.1170.20">
    <property type="entry name" value="Quinolinate phosphoribosyl transferase, N-terminal domain"/>
    <property type="match status" value="1"/>
</dbReference>
<evidence type="ECO:0000256" key="12">
    <source>
        <dbReference type="PIRNR" id="PIRNR006250"/>
    </source>
</evidence>
<evidence type="ECO:0000256" key="3">
    <source>
        <dbReference type="ARBA" id="ARBA00009400"/>
    </source>
</evidence>
<evidence type="ECO:0000256" key="9">
    <source>
        <dbReference type="ARBA" id="ARBA00033102"/>
    </source>
</evidence>